<dbReference type="GO" id="GO:0016052">
    <property type="term" value="P:carbohydrate catabolic process"/>
    <property type="evidence" value="ECO:0007669"/>
    <property type="project" value="InterPro"/>
</dbReference>
<dbReference type="Pfam" id="PF16011">
    <property type="entry name" value="CBM9_2"/>
    <property type="match status" value="1"/>
</dbReference>
<dbReference type="AlphaFoldDB" id="A0A941F752"/>
<proteinExistence type="predicted"/>
<sequence length="207" mass="23791">MKQLEIKRIEQSASGDICYPEAINPIDNDNWNYPADVKVKFGMAYDDSHLYLHYAVNENHPKAVCTTTNGPVWEDSCVEFFIAFDDDKYYNLEFNCIGTRLSGLGKSNTDRQWLATELVETIETMPSLGKQAIDLEDTPTQWEMKIKIPRSVFGTNIKQFEAGQSYKGNFYKCGDKQKQMHFLSWNPIGHEAPNFHLPQYFGTIKLV</sequence>
<accession>A0A941F752</accession>
<dbReference type="EMBL" id="JAGTAR010000051">
    <property type="protein sequence ID" value="MBR8538151.1"/>
    <property type="molecule type" value="Genomic_DNA"/>
</dbReference>
<dbReference type="GO" id="GO:0030246">
    <property type="term" value="F:carbohydrate binding"/>
    <property type="evidence" value="ECO:0007669"/>
    <property type="project" value="InterPro"/>
</dbReference>
<protein>
    <recommendedName>
        <fullName evidence="1">Carbohydrate-binding domain-containing protein</fullName>
    </recommendedName>
</protein>
<name>A0A941F752_9BACT</name>
<evidence type="ECO:0000259" key="1">
    <source>
        <dbReference type="Pfam" id="PF16011"/>
    </source>
</evidence>
<dbReference type="CDD" id="cd09620">
    <property type="entry name" value="CBM9_like_3"/>
    <property type="match status" value="1"/>
</dbReference>
<evidence type="ECO:0000313" key="3">
    <source>
        <dbReference type="Proteomes" id="UP000679220"/>
    </source>
</evidence>
<organism evidence="2 3">
    <name type="scientific">Carboxylicivirga sediminis</name>
    <dbReference type="NCBI Taxonomy" id="2006564"/>
    <lineage>
        <taxon>Bacteria</taxon>
        <taxon>Pseudomonadati</taxon>
        <taxon>Bacteroidota</taxon>
        <taxon>Bacteroidia</taxon>
        <taxon>Marinilabiliales</taxon>
        <taxon>Marinilabiliaceae</taxon>
        <taxon>Carboxylicivirga</taxon>
    </lineage>
</organism>
<dbReference type="GO" id="GO:0004553">
    <property type="term" value="F:hydrolase activity, hydrolyzing O-glycosyl compounds"/>
    <property type="evidence" value="ECO:0007669"/>
    <property type="project" value="InterPro"/>
</dbReference>
<reference evidence="2" key="1">
    <citation type="journal article" date="2018" name="Int. J. Syst. Evol. Microbiol.">
        <title>Carboxylicivirga sediminis sp. nov., isolated from coastal sediment.</title>
        <authorList>
            <person name="Wang F.Q."/>
            <person name="Ren L.H."/>
            <person name="Zou R.J."/>
            <person name="Sun Y.Z."/>
            <person name="Liu X.J."/>
            <person name="Jiang F."/>
            <person name="Liu L.J."/>
        </authorList>
    </citation>
    <scope>NUCLEOTIDE SEQUENCE</scope>
    <source>
        <strain evidence="2">JR1</strain>
    </source>
</reference>
<dbReference type="Proteomes" id="UP000679220">
    <property type="component" value="Unassembled WGS sequence"/>
</dbReference>
<gene>
    <name evidence="2" type="ORF">KDU71_21450</name>
</gene>
<dbReference type="InterPro" id="IPR010502">
    <property type="entry name" value="Carb-bd_dom_fam9"/>
</dbReference>
<dbReference type="SUPFAM" id="SSF49344">
    <property type="entry name" value="CBD9-like"/>
    <property type="match status" value="1"/>
</dbReference>
<dbReference type="Gene3D" id="2.60.40.1190">
    <property type="match status" value="1"/>
</dbReference>
<feature type="domain" description="Carbohydrate-binding" evidence="1">
    <location>
        <begin position="23"/>
        <end position="206"/>
    </location>
</feature>
<comment type="caution">
    <text evidence="2">The sequence shown here is derived from an EMBL/GenBank/DDBJ whole genome shotgun (WGS) entry which is preliminary data.</text>
</comment>
<dbReference type="RefSeq" id="WP_212193175.1">
    <property type="nucleotide sequence ID" value="NZ_JAGTAR010000051.1"/>
</dbReference>
<keyword evidence="3" id="KW-1185">Reference proteome</keyword>
<evidence type="ECO:0000313" key="2">
    <source>
        <dbReference type="EMBL" id="MBR8538151.1"/>
    </source>
</evidence>
<reference evidence="2" key="2">
    <citation type="submission" date="2021-04" db="EMBL/GenBank/DDBJ databases">
        <authorList>
            <person name="Zhang T."/>
            <person name="Zhang Y."/>
            <person name="Lu D."/>
            <person name="Zuo D."/>
            <person name="Du Z."/>
        </authorList>
    </citation>
    <scope>NUCLEOTIDE SEQUENCE</scope>
    <source>
        <strain evidence="2">JR1</strain>
    </source>
</reference>